<dbReference type="RefSeq" id="WP_282839663.1">
    <property type="nucleotide sequence ID" value="NZ_JASCXW010000021.1"/>
</dbReference>
<dbReference type="InterPro" id="IPR017853">
    <property type="entry name" value="GH"/>
</dbReference>
<evidence type="ECO:0000256" key="2">
    <source>
        <dbReference type="ARBA" id="ARBA00004964"/>
    </source>
</evidence>
<evidence type="ECO:0000259" key="12">
    <source>
        <dbReference type="SMART" id="SM00642"/>
    </source>
</evidence>
<accession>A0AAW6U5G8</accession>
<dbReference type="CDD" id="cd02855">
    <property type="entry name" value="E_set_GBE_prok_N"/>
    <property type="match status" value="1"/>
</dbReference>
<dbReference type="InterPro" id="IPR044143">
    <property type="entry name" value="GlgB_N_E_set_prok"/>
</dbReference>
<comment type="similarity">
    <text evidence="3">Belongs to the glycosyl hydrolase 13 family. GlgB subfamily.</text>
</comment>
<evidence type="ECO:0000256" key="9">
    <source>
        <dbReference type="ARBA" id="ARBA00023277"/>
    </source>
</evidence>
<dbReference type="GO" id="GO:0004553">
    <property type="term" value="F:hydrolase activity, hydrolyzing O-glycosyl compounds"/>
    <property type="evidence" value="ECO:0007669"/>
    <property type="project" value="InterPro"/>
</dbReference>
<dbReference type="InterPro" id="IPR004193">
    <property type="entry name" value="Glyco_hydro_13_N"/>
</dbReference>
<evidence type="ECO:0000256" key="1">
    <source>
        <dbReference type="ARBA" id="ARBA00000826"/>
    </source>
</evidence>
<evidence type="ECO:0000256" key="10">
    <source>
        <dbReference type="NCBIfam" id="TIGR01515"/>
    </source>
</evidence>
<dbReference type="InterPro" id="IPR013780">
    <property type="entry name" value="Glyco_hydro_b"/>
</dbReference>
<gene>
    <name evidence="13" type="primary">glgB</name>
    <name evidence="13" type="ORF">QJ521_06635</name>
</gene>
<feature type="active site" description="Nucleophile" evidence="11">
    <location>
        <position position="306"/>
    </location>
</feature>
<organism evidence="13 14">
    <name type="scientific">Peloplasma aerotolerans</name>
    <dbReference type="NCBI Taxonomy" id="3044389"/>
    <lineage>
        <taxon>Bacteria</taxon>
        <taxon>Bacillati</taxon>
        <taxon>Mycoplasmatota</taxon>
        <taxon>Mollicutes</taxon>
        <taxon>Acholeplasmatales</taxon>
        <taxon>Acholeplasmataceae</taxon>
        <taxon>Peloplasma</taxon>
    </lineage>
</organism>
<dbReference type="GO" id="GO:0005829">
    <property type="term" value="C:cytosol"/>
    <property type="evidence" value="ECO:0007669"/>
    <property type="project" value="TreeGrafter"/>
</dbReference>
<dbReference type="Gene3D" id="2.60.40.10">
    <property type="entry name" value="Immunoglobulins"/>
    <property type="match status" value="1"/>
</dbReference>
<dbReference type="SMART" id="SM00642">
    <property type="entry name" value="Aamy"/>
    <property type="match status" value="1"/>
</dbReference>
<dbReference type="GO" id="GO:0003844">
    <property type="term" value="F:1,4-alpha-glucan branching enzyme activity"/>
    <property type="evidence" value="ECO:0007669"/>
    <property type="project" value="UniProtKB-UniRule"/>
</dbReference>
<dbReference type="EMBL" id="JASCXW010000021">
    <property type="protein sequence ID" value="MDI6453233.1"/>
    <property type="molecule type" value="Genomic_DNA"/>
</dbReference>
<dbReference type="GO" id="GO:0043169">
    <property type="term" value="F:cation binding"/>
    <property type="evidence" value="ECO:0007669"/>
    <property type="project" value="InterPro"/>
</dbReference>
<dbReference type="InterPro" id="IPR006407">
    <property type="entry name" value="GlgB"/>
</dbReference>
<dbReference type="CDD" id="cd11322">
    <property type="entry name" value="AmyAc_Glg_BE"/>
    <property type="match status" value="1"/>
</dbReference>
<dbReference type="EC" id="2.4.1.18" evidence="4 10"/>
<dbReference type="SUPFAM" id="SSF51445">
    <property type="entry name" value="(Trans)glycosidases"/>
    <property type="match status" value="1"/>
</dbReference>
<dbReference type="Pfam" id="PF02922">
    <property type="entry name" value="CBM_48"/>
    <property type="match status" value="1"/>
</dbReference>
<keyword evidence="7 13" id="KW-0808">Transferase</keyword>
<dbReference type="InterPro" id="IPR013783">
    <property type="entry name" value="Ig-like_fold"/>
</dbReference>
<evidence type="ECO:0000256" key="6">
    <source>
        <dbReference type="ARBA" id="ARBA00022676"/>
    </source>
</evidence>
<evidence type="ECO:0000256" key="8">
    <source>
        <dbReference type="ARBA" id="ARBA00023056"/>
    </source>
</evidence>
<evidence type="ECO:0000256" key="5">
    <source>
        <dbReference type="ARBA" id="ARBA00022600"/>
    </source>
</evidence>
<dbReference type="PIRSF" id="PIRSF000463">
    <property type="entry name" value="GlgB"/>
    <property type="match status" value="1"/>
</dbReference>
<evidence type="ECO:0000313" key="14">
    <source>
        <dbReference type="Proteomes" id="UP001431532"/>
    </source>
</evidence>
<comment type="caution">
    <text evidence="13">The sequence shown here is derived from an EMBL/GenBank/DDBJ whole genome shotgun (WGS) entry which is preliminary data.</text>
</comment>
<keyword evidence="9" id="KW-0119">Carbohydrate metabolism</keyword>
<reference evidence="13" key="1">
    <citation type="submission" date="2023-05" db="EMBL/GenBank/DDBJ databases">
        <title>Mariniplasma microaerophilum sp. nov., a novel anaerobic mollicute isolated from terrestrial mud volcano, Taman Peninsula, Russia.</title>
        <authorList>
            <person name="Khomyakova M.A."/>
            <person name="Merkel A.Y."/>
            <person name="Slobodkin A.I."/>
        </authorList>
    </citation>
    <scope>NUCLEOTIDE SEQUENCE</scope>
    <source>
        <strain evidence="13">M4Ah</strain>
    </source>
</reference>
<dbReference type="Proteomes" id="UP001431532">
    <property type="component" value="Unassembled WGS sequence"/>
</dbReference>
<dbReference type="PANTHER" id="PTHR43651:SF3">
    <property type="entry name" value="1,4-ALPHA-GLUCAN-BRANCHING ENZYME"/>
    <property type="match status" value="1"/>
</dbReference>
<feature type="active site" description="Proton donor" evidence="11">
    <location>
        <position position="349"/>
    </location>
</feature>
<dbReference type="NCBIfam" id="TIGR01515">
    <property type="entry name" value="branching_enzym"/>
    <property type="match status" value="1"/>
</dbReference>
<evidence type="ECO:0000256" key="3">
    <source>
        <dbReference type="ARBA" id="ARBA00009000"/>
    </source>
</evidence>
<dbReference type="FunFam" id="2.60.40.1180:FF:000002">
    <property type="entry name" value="1,4-alpha-glucan branching enzyme GlgB"/>
    <property type="match status" value="1"/>
</dbReference>
<comment type="catalytic activity">
    <reaction evidence="1">
        <text>Transfers a segment of a (1-&gt;4)-alpha-D-glucan chain to a primary hydroxy group in a similar glucan chain.</text>
        <dbReference type="EC" id="2.4.1.18"/>
    </reaction>
</comment>
<dbReference type="Gene3D" id="3.20.20.80">
    <property type="entry name" value="Glycosidases"/>
    <property type="match status" value="1"/>
</dbReference>
<keyword evidence="8" id="KW-0320">Glycogen biosynthesis</keyword>
<dbReference type="NCBIfam" id="NF008967">
    <property type="entry name" value="PRK12313.1"/>
    <property type="match status" value="1"/>
</dbReference>
<protein>
    <recommendedName>
        <fullName evidence="4 10">1,4-alpha-glucan branching enzyme</fullName>
        <ecNumber evidence="4 10">2.4.1.18</ecNumber>
    </recommendedName>
</protein>
<dbReference type="InterPro" id="IPR014756">
    <property type="entry name" value="Ig_E-set"/>
</dbReference>
<dbReference type="PANTHER" id="PTHR43651">
    <property type="entry name" value="1,4-ALPHA-GLUCAN-BRANCHING ENZYME"/>
    <property type="match status" value="1"/>
</dbReference>
<dbReference type="NCBIfam" id="NF003811">
    <property type="entry name" value="PRK05402.1"/>
    <property type="match status" value="1"/>
</dbReference>
<dbReference type="AlphaFoldDB" id="A0AAW6U5G8"/>
<evidence type="ECO:0000313" key="13">
    <source>
        <dbReference type="EMBL" id="MDI6453233.1"/>
    </source>
</evidence>
<dbReference type="SUPFAM" id="SSF81296">
    <property type="entry name" value="E set domains"/>
    <property type="match status" value="1"/>
</dbReference>
<evidence type="ECO:0000256" key="4">
    <source>
        <dbReference type="ARBA" id="ARBA00012541"/>
    </source>
</evidence>
<dbReference type="SUPFAM" id="SSF51011">
    <property type="entry name" value="Glycosyl hydrolase domain"/>
    <property type="match status" value="1"/>
</dbReference>
<keyword evidence="5" id="KW-0321">Glycogen metabolism</keyword>
<comment type="pathway">
    <text evidence="2">Glycan biosynthesis; glycogen biosynthesis.</text>
</comment>
<dbReference type="InterPro" id="IPR006048">
    <property type="entry name" value="A-amylase/branching_C"/>
</dbReference>
<dbReference type="Pfam" id="PF02806">
    <property type="entry name" value="Alpha-amylase_C"/>
    <property type="match status" value="1"/>
</dbReference>
<dbReference type="Pfam" id="PF00128">
    <property type="entry name" value="Alpha-amylase"/>
    <property type="match status" value="1"/>
</dbReference>
<dbReference type="Gene3D" id="2.60.40.1180">
    <property type="entry name" value="Golgi alpha-mannosidase II"/>
    <property type="match status" value="1"/>
</dbReference>
<feature type="domain" description="Glycosyl hydrolase family 13 catalytic" evidence="12">
    <location>
        <begin position="150"/>
        <end position="501"/>
    </location>
</feature>
<evidence type="ECO:0000256" key="7">
    <source>
        <dbReference type="ARBA" id="ARBA00022679"/>
    </source>
</evidence>
<dbReference type="GO" id="GO:0005978">
    <property type="term" value="P:glycogen biosynthetic process"/>
    <property type="evidence" value="ECO:0007669"/>
    <property type="project" value="UniProtKB-UniRule"/>
</dbReference>
<keyword evidence="6 13" id="KW-0328">Glycosyltransferase</keyword>
<dbReference type="InterPro" id="IPR037439">
    <property type="entry name" value="Branching_enzy"/>
</dbReference>
<keyword evidence="14" id="KW-1185">Reference proteome</keyword>
<sequence>MRLISDFDINEFLLGRAANAHQFLGAHLIRDEKGDIVATEFTVYAPNAKEVRLVSEFNGYEGWKHVLTKIHHTGFFRIEVPGNYEWATYKYEIHTNANRIIYKADPFAFYAEVRPQTASKVYDIDFYKWNDESWFYHKKRSYQQPLLIYEVHLGSWRRKFAAFKPYNEVVDELIDYVKNQGFTHVEFLPIYEYPLDDSWGYQGTGYFAATSRYGVPKDFMYMIDRFHQAGIGVILDWVLGHICKDAHGLSFFDGTPLYEFNDKERRENVTWGTNNLDFSKGITRSFMLSALTFWMDYFHVDGYRIDAVSNLIYYLGNKQKGVNQDAINFMRQLSFHLFGKDDRVLFMAEDSTDYPMVTHPVDNGGIGFNYKWNMGFMNDVLRYFKEDPIHRKYHHDKITFGLVYAFNEQFILPFSHDEVVHMKGSLVNKMPGNYFQQMANWRLLLSLWITHPGKKLLFMGQEFASFSEWAFQKELDWKLFDFPAHQKANRFFKDLAQVYLHHDALYFYDHDPKGFEWSIVEDQDQSVFAYIRRSDVETLVVVLNMTPNVHESYEVGVPLSGVYEEIINSDKEIYFGSDQYNGKPLKAIKGEKNQFKYFIKPKLGPLSAMIFKHIKK</sequence>
<name>A0AAW6U5G8_9MOLU</name>
<evidence type="ECO:0000256" key="11">
    <source>
        <dbReference type="PIRSR" id="PIRSR000463-1"/>
    </source>
</evidence>
<proteinExistence type="inferred from homology"/>
<dbReference type="InterPro" id="IPR006047">
    <property type="entry name" value="GH13_cat_dom"/>
</dbReference>